<feature type="transmembrane region" description="Helical" evidence="2">
    <location>
        <begin position="699"/>
        <end position="721"/>
    </location>
</feature>
<keyword evidence="2" id="KW-0812">Transmembrane</keyword>
<feature type="transmembrane region" description="Helical" evidence="2">
    <location>
        <begin position="164"/>
        <end position="184"/>
    </location>
</feature>
<evidence type="ECO:0000256" key="1">
    <source>
        <dbReference type="SAM" id="MobiDB-lite"/>
    </source>
</evidence>
<evidence type="ECO:0008006" key="5">
    <source>
        <dbReference type="Google" id="ProtNLM"/>
    </source>
</evidence>
<keyword evidence="4" id="KW-1185">Reference proteome</keyword>
<evidence type="ECO:0000313" key="4">
    <source>
        <dbReference type="Proteomes" id="UP001285441"/>
    </source>
</evidence>
<proteinExistence type="predicted"/>
<sequence length="840" mass="93642">MDGDDLEPLARPSISTGSDSGYDLSEFRHARQETTDRWDPLAPTPPSVHHESPLSRPDSRSSTIRQTESLDDRDEPHFSRVGLGISRARTPEHRRGISHDYFGQDSPRHPGTPKSPYQVHEALLATTPGSQPSPGYRDGSPIFQHPGPGPPRRGSRWAWFDSRLIMYGLLLLGIIFAASHHAFYANLAGKPADDQLKMMRFGTLLAYVAKSALVSAVIFAYRQQIWATVKRKILQLGTIDSLFAATDDVTAIANWEFARKAKVALGLAIVSWLYPLTVILTPATLTVAPLTETQITQCPAVRTLNFEAEKVKNWRKQIRINNFPGIPLSLWNCTLPNSVGVTDPFNETFFDYWTGSTWQTSMLSTLSTYANRVVPRDNASLETCGLGWNCSYTVSFTAPGYKCESVARGRNDNTDKLAQLGSPFDTTDLLPDGSYSYIAHGYLGDYYPIQIDAGDGGVPNMPPPFPNNLGAFRTEPVLWIGHSDWTDTDRLPPLNRSASDSSWNTSYIPSVFRCEHYVTDYRVQFNHSMSDMTTTILHKTYRHRVMNTTFVPGVDAIDGTKDNITATPMSNYISPLNLETYRLTAAYHSLGLQMRYNINGSIRRDSFVFANTEAMKTRLINKSTYLVVPNFMEKIQSFYENIILSLLANPQFIVVSWAAQPNRLSGVGNESTYNDPDLLYPCTKTRVRNAYAYNVRDLWIVYTFAILSAVVSVTLGTAALAQNNNHIRDIRLSSIVAATRAPCLEDLPWKSSKWGEVPPEIRKTRMGYGIITDDATTETPKSSLRNLRLGATATTGSATSSTSARVYYGFAPEEVIKRGQNPAVKRTQTSVLSFRHWEGS</sequence>
<dbReference type="AlphaFoldDB" id="A0AAE0NXB8"/>
<name>A0AAE0NXB8_9PEZI</name>
<accession>A0AAE0NXB8</accession>
<evidence type="ECO:0000256" key="2">
    <source>
        <dbReference type="SAM" id="Phobius"/>
    </source>
</evidence>
<comment type="caution">
    <text evidence="3">The sequence shown here is derived from an EMBL/GenBank/DDBJ whole genome shotgun (WGS) entry which is preliminary data.</text>
</comment>
<keyword evidence="2" id="KW-1133">Transmembrane helix</keyword>
<feature type="compositionally biased region" description="Basic and acidic residues" evidence="1">
    <location>
        <begin position="25"/>
        <end position="39"/>
    </location>
</feature>
<feature type="compositionally biased region" description="Basic and acidic residues" evidence="1">
    <location>
        <begin position="48"/>
        <end position="59"/>
    </location>
</feature>
<evidence type="ECO:0000313" key="3">
    <source>
        <dbReference type="EMBL" id="KAK3389523.1"/>
    </source>
</evidence>
<feature type="region of interest" description="Disordered" evidence="1">
    <location>
        <begin position="1"/>
        <end position="113"/>
    </location>
</feature>
<dbReference type="EMBL" id="JAULSW010000002">
    <property type="protein sequence ID" value="KAK3389523.1"/>
    <property type="molecule type" value="Genomic_DNA"/>
</dbReference>
<keyword evidence="2" id="KW-0472">Membrane</keyword>
<dbReference type="PANTHER" id="PTHR35041:SF3">
    <property type="entry name" value="FORMYLMETHIONINE DEFORMYLASE-LIKE PROTEIN"/>
    <property type="match status" value="1"/>
</dbReference>
<protein>
    <recommendedName>
        <fullName evidence="5">Formylmethionine deformylase-like protein</fullName>
    </recommendedName>
</protein>
<reference evidence="3" key="2">
    <citation type="submission" date="2023-06" db="EMBL/GenBank/DDBJ databases">
        <authorList>
            <consortium name="Lawrence Berkeley National Laboratory"/>
            <person name="Haridas S."/>
            <person name="Hensen N."/>
            <person name="Bonometti L."/>
            <person name="Westerberg I."/>
            <person name="Brannstrom I.O."/>
            <person name="Guillou S."/>
            <person name="Cros-Aarteil S."/>
            <person name="Calhoun S."/>
            <person name="Kuo A."/>
            <person name="Mondo S."/>
            <person name="Pangilinan J."/>
            <person name="Riley R."/>
            <person name="LaButti K."/>
            <person name="Andreopoulos B."/>
            <person name="Lipzen A."/>
            <person name="Chen C."/>
            <person name="Yanf M."/>
            <person name="Daum C."/>
            <person name="Ng V."/>
            <person name="Clum A."/>
            <person name="Steindorff A."/>
            <person name="Ohm R."/>
            <person name="Martin F."/>
            <person name="Silar P."/>
            <person name="Natvig D."/>
            <person name="Lalanne C."/>
            <person name="Gautier V."/>
            <person name="Ament-velasquez S.L."/>
            <person name="Kruys A."/>
            <person name="Hutchinson M.I."/>
            <person name="Powell A.J."/>
            <person name="Barry K."/>
            <person name="Miller A.N."/>
            <person name="Grigoriev I.V."/>
            <person name="Debuchy R."/>
            <person name="Gladieux P."/>
            <person name="Thoren M.H."/>
            <person name="Johannesson H."/>
        </authorList>
    </citation>
    <scope>NUCLEOTIDE SEQUENCE</scope>
    <source>
        <strain evidence="3">CBS 232.78</strain>
    </source>
</reference>
<feature type="compositionally biased region" description="Basic and acidic residues" evidence="1">
    <location>
        <begin position="68"/>
        <end position="78"/>
    </location>
</feature>
<gene>
    <name evidence="3" type="ORF">B0H63DRAFT_463906</name>
</gene>
<organism evidence="3 4">
    <name type="scientific">Podospora didyma</name>
    <dbReference type="NCBI Taxonomy" id="330526"/>
    <lineage>
        <taxon>Eukaryota</taxon>
        <taxon>Fungi</taxon>
        <taxon>Dikarya</taxon>
        <taxon>Ascomycota</taxon>
        <taxon>Pezizomycotina</taxon>
        <taxon>Sordariomycetes</taxon>
        <taxon>Sordariomycetidae</taxon>
        <taxon>Sordariales</taxon>
        <taxon>Podosporaceae</taxon>
        <taxon>Podospora</taxon>
    </lineage>
</organism>
<feature type="transmembrane region" description="Helical" evidence="2">
    <location>
        <begin position="263"/>
        <end position="285"/>
    </location>
</feature>
<feature type="compositionally biased region" description="Basic and acidic residues" evidence="1">
    <location>
        <begin position="89"/>
        <end position="98"/>
    </location>
</feature>
<reference evidence="3" key="1">
    <citation type="journal article" date="2023" name="Mol. Phylogenet. Evol.">
        <title>Genome-scale phylogeny and comparative genomics of the fungal order Sordariales.</title>
        <authorList>
            <person name="Hensen N."/>
            <person name="Bonometti L."/>
            <person name="Westerberg I."/>
            <person name="Brannstrom I.O."/>
            <person name="Guillou S."/>
            <person name="Cros-Aarteil S."/>
            <person name="Calhoun S."/>
            <person name="Haridas S."/>
            <person name="Kuo A."/>
            <person name="Mondo S."/>
            <person name="Pangilinan J."/>
            <person name="Riley R."/>
            <person name="LaButti K."/>
            <person name="Andreopoulos B."/>
            <person name="Lipzen A."/>
            <person name="Chen C."/>
            <person name="Yan M."/>
            <person name="Daum C."/>
            <person name="Ng V."/>
            <person name="Clum A."/>
            <person name="Steindorff A."/>
            <person name="Ohm R.A."/>
            <person name="Martin F."/>
            <person name="Silar P."/>
            <person name="Natvig D.O."/>
            <person name="Lalanne C."/>
            <person name="Gautier V."/>
            <person name="Ament-Velasquez S.L."/>
            <person name="Kruys A."/>
            <person name="Hutchinson M.I."/>
            <person name="Powell A.J."/>
            <person name="Barry K."/>
            <person name="Miller A.N."/>
            <person name="Grigoriev I.V."/>
            <person name="Debuchy R."/>
            <person name="Gladieux P."/>
            <person name="Hiltunen Thoren M."/>
            <person name="Johannesson H."/>
        </authorList>
    </citation>
    <scope>NUCLEOTIDE SEQUENCE</scope>
    <source>
        <strain evidence="3">CBS 232.78</strain>
    </source>
</reference>
<dbReference type="PANTHER" id="PTHR35041">
    <property type="entry name" value="MEDIATOR OF RNA POLYMERASE II TRANSCRIPTION SUBUNIT 1"/>
    <property type="match status" value="1"/>
</dbReference>
<dbReference type="Proteomes" id="UP001285441">
    <property type="component" value="Unassembled WGS sequence"/>
</dbReference>
<feature type="transmembrane region" description="Helical" evidence="2">
    <location>
        <begin position="204"/>
        <end position="221"/>
    </location>
</feature>